<evidence type="ECO:0000256" key="2">
    <source>
        <dbReference type="SAM" id="SignalP"/>
    </source>
</evidence>
<name>A0ABR9GFG4_9GAMM</name>
<organism evidence="3 4">
    <name type="scientific">Dyella acidiphila</name>
    <dbReference type="NCBI Taxonomy" id="2775866"/>
    <lineage>
        <taxon>Bacteria</taxon>
        <taxon>Pseudomonadati</taxon>
        <taxon>Pseudomonadota</taxon>
        <taxon>Gammaproteobacteria</taxon>
        <taxon>Lysobacterales</taxon>
        <taxon>Rhodanobacteraceae</taxon>
        <taxon>Dyella</taxon>
    </lineage>
</organism>
<comment type="caution">
    <text evidence="3">The sequence shown here is derived from an EMBL/GenBank/DDBJ whole genome shotgun (WGS) entry which is preliminary data.</text>
</comment>
<protein>
    <submittedName>
        <fullName evidence="3">Uncharacterized protein</fullName>
    </submittedName>
</protein>
<dbReference type="RefSeq" id="WP_192557613.1">
    <property type="nucleotide sequence ID" value="NZ_JACZZA010000016.1"/>
</dbReference>
<dbReference type="PROSITE" id="PS51257">
    <property type="entry name" value="PROKAR_LIPOPROTEIN"/>
    <property type="match status" value="1"/>
</dbReference>
<gene>
    <name evidence="3" type="ORF">IGX34_20505</name>
</gene>
<feature type="compositionally biased region" description="Polar residues" evidence="1">
    <location>
        <begin position="126"/>
        <end position="136"/>
    </location>
</feature>
<evidence type="ECO:0000313" key="4">
    <source>
        <dbReference type="Proteomes" id="UP000651010"/>
    </source>
</evidence>
<feature type="region of interest" description="Disordered" evidence="1">
    <location>
        <begin position="119"/>
        <end position="142"/>
    </location>
</feature>
<dbReference type="EMBL" id="JACZZA010000016">
    <property type="protein sequence ID" value="MBE1162773.1"/>
    <property type="molecule type" value="Genomic_DNA"/>
</dbReference>
<accession>A0ABR9GFG4</accession>
<feature type="signal peptide" evidence="2">
    <location>
        <begin position="1"/>
        <end position="18"/>
    </location>
</feature>
<keyword evidence="2" id="KW-0732">Signal</keyword>
<dbReference type="Proteomes" id="UP000651010">
    <property type="component" value="Unassembled WGS sequence"/>
</dbReference>
<evidence type="ECO:0000313" key="3">
    <source>
        <dbReference type="EMBL" id="MBE1162773.1"/>
    </source>
</evidence>
<keyword evidence="4" id="KW-1185">Reference proteome</keyword>
<sequence>MKHWLAAPLAALVLAACATTKSKVVDAQSLSALKPGVTTVAEVEAAFGAPFHETKEPDGTDKLQYVSTVRVIDDSGNSGPVVGSKIPRKIEKTVSALLVFDQSGRFMHAWTSDKTIDENVPGNLGKIQQSDISRGSLSGRGI</sequence>
<feature type="chain" id="PRO_5046935323" evidence="2">
    <location>
        <begin position="19"/>
        <end position="142"/>
    </location>
</feature>
<reference evidence="3 4" key="1">
    <citation type="submission" date="2020-09" db="EMBL/GenBank/DDBJ databases">
        <title>Dyella sp. 7MK23 isolated from forest soil.</title>
        <authorList>
            <person name="Fu J."/>
        </authorList>
    </citation>
    <scope>NUCLEOTIDE SEQUENCE [LARGE SCALE GENOMIC DNA]</scope>
    <source>
        <strain evidence="3 4">7MK23</strain>
    </source>
</reference>
<proteinExistence type="predicted"/>
<evidence type="ECO:0000256" key="1">
    <source>
        <dbReference type="SAM" id="MobiDB-lite"/>
    </source>
</evidence>